<feature type="transmembrane region" description="Helical" evidence="6">
    <location>
        <begin position="89"/>
        <end position="106"/>
    </location>
</feature>
<dbReference type="EMBL" id="CAJHIR010000006">
    <property type="protein sequence ID" value="CAD6491697.1"/>
    <property type="molecule type" value="Genomic_DNA"/>
</dbReference>
<dbReference type="GO" id="GO:0055085">
    <property type="term" value="P:transmembrane transport"/>
    <property type="evidence" value="ECO:0007669"/>
    <property type="project" value="InterPro"/>
</dbReference>
<feature type="transmembrane region" description="Helical" evidence="6">
    <location>
        <begin position="134"/>
        <end position="153"/>
    </location>
</feature>
<evidence type="ECO:0000256" key="4">
    <source>
        <dbReference type="ARBA" id="ARBA00022989"/>
    </source>
</evidence>
<keyword evidence="5 6" id="KW-0472">Membrane</keyword>
<dbReference type="SUPFAM" id="SSF81345">
    <property type="entry name" value="ABC transporter involved in vitamin B12 uptake, BtuC"/>
    <property type="match status" value="1"/>
</dbReference>
<evidence type="ECO:0000256" key="2">
    <source>
        <dbReference type="ARBA" id="ARBA00008034"/>
    </source>
</evidence>
<gene>
    <name evidence="7" type="ORF">LAKADJCE_00162</name>
</gene>
<feature type="transmembrane region" description="Helical" evidence="6">
    <location>
        <begin position="12"/>
        <end position="33"/>
    </location>
</feature>
<protein>
    <submittedName>
        <fullName evidence="7">ABC 3 transport family protein</fullName>
    </submittedName>
</protein>
<proteinExistence type="inferred from homology"/>
<comment type="subcellular location">
    <subcellularLocation>
        <location evidence="1">Membrane</location>
        <topology evidence="1">Multi-pass membrane protein</topology>
    </subcellularLocation>
</comment>
<comment type="caution">
    <text evidence="7">The sequence shown here is derived from an EMBL/GenBank/DDBJ whole genome shotgun (WGS) entry which is preliminary data.</text>
</comment>
<dbReference type="AlphaFoldDB" id="A0A811TAW6"/>
<feature type="transmembrane region" description="Helical" evidence="6">
    <location>
        <begin position="173"/>
        <end position="206"/>
    </location>
</feature>
<sequence length="268" mass="28690">MIELLQYEFMQNALAAGLLASIVCGIIGVYVVVNRMVFISGGIAHTAFGGVGLSFFLGISPMIGALFFAIASALGIGMISKKTKLPEDTAIGILWAVGMALGVIFIGLTPGYVPGISTYLFGNILIVSSGDLRLMLVLVTVIVSVIFLLYKGFFALSFDEEFGRLRGIPTGYLYFLLLCLIALSVIVMMQAVGIILVIALLTVPAAITKQFTYSMKKMMIFSILLSMVFTVSGLWISYELNIASGATIILVAGAGFIISLLFSKRSLY</sequence>
<feature type="transmembrane region" description="Helical" evidence="6">
    <location>
        <begin position="242"/>
        <end position="262"/>
    </location>
</feature>
<accession>A0A811TAW6</accession>
<evidence type="ECO:0000313" key="7">
    <source>
        <dbReference type="EMBL" id="CAD6491697.1"/>
    </source>
</evidence>
<evidence type="ECO:0000256" key="3">
    <source>
        <dbReference type="ARBA" id="ARBA00022692"/>
    </source>
</evidence>
<evidence type="ECO:0000256" key="5">
    <source>
        <dbReference type="ARBA" id="ARBA00023136"/>
    </source>
</evidence>
<keyword evidence="4 6" id="KW-1133">Transmembrane helix</keyword>
<dbReference type="Gene3D" id="1.10.3470.10">
    <property type="entry name" value="ABC transporter involved in vitamin B12 uptake, BtuC"/>
    <property type="match status" value="1"/>
</dbReference>
<name>A0A811TAW6_9EURY</name>
<evidence type="ECO:0000256" key="6">
    <source>
        <dbReference type="SAM" id="Phobius"/>
    </source>
</evidence>
<dbReference type="GO" id="GO:0010043">
    <property type="term" value="P:response to zinc ion"/>
    <property type="evidence" value="ECO:0007669"/>
    <property type="project" value="TreeGrafter"/>
</dbReference>
<comment type="similarity">
    <text evidence="2">Belongs to the ABC-3 integral membrane protein family.</text>
</comment>
<organism evidence="7 8">
    <name type="scientific">Candidatus Argoarchaeum ethanivorans</name>
    <dbReference type="NCBI Taxonomy" id="2608793"/>
    <lineage>
        <taxon>Archaea</taxon>
        <taxon>Methanobacteriati</taxon>
        <taxon>Methanobacteriota</taxon>
        <taxon>Stenosarchaea group</taxon>
        <taxon>Methanomicrobia</taxon>
        <taxon>Methanosarcinales</taxon>
        <taxon>Methanosarcinales incertae sedis</taxon>
        <taxon>GOM Arc I cluster</taxon>
        <taxon>Candidatus Argoarchaeum</taxon>
    </lineage>
</organism>
<feature type="transmembrane region" description="Helical" evidence="6">
    <location>
        <begin position="218"/>
        <end position="236"/>
    </location>
</feature>
<dbReference type="CDD" id="cd06550">
    <property type="entry name" value="TM_ABC_iron-siderophores_like"/>
    <property type="match status" value="1"/>
</dbReference>
<dbReference type="InterPro" id="IPR037294">
    <property type="entry name" value="ABC_BtuC-like"/>
</dbReference>
<dbReference type="PANTHER" id="PTHR30477:SF18">
    <property type="entry name" value="METAL TRANSPORT SYSTEM MEMBRANE PROTEIN CT_417-RELATED"/>
    <property type="match status" value="1"/>
</dbReference>
<dbReference type="InterPro" id="IPR001626">
    <property type="entry name" value="ABC_TroCD"/>
</dbReference>
<dbReference type="GO" id="GO:0043190">
    <property type="term" value="C:ATP-binding cassette (ABC) transporter complex"/>
    <property type="evidence" value="ECO:0007669"/>
    <property type="project" value="InterPro"/>
</dbReference>
<feature type="transmembrane region" description="Helical" evidence="6">
    <location>
        <begin position="53"/>
        <end position="77"/>
    </location>
</feature>
<dbReference type="Pfam" id="PF00950">
    <property type="entry name" value="ABC-3"/>
    <property type="match status" value="1"/>
</dbReference>
<evidence type="ECO:0000313" key="8">
    <source>
        <dbReference type="Proteomes" id="UP000612009"/>
    </source>
</evidence>
<evidence type="ECO:0000256" key="1">
    <source>
        <dbReference type="ARBA" id="ARBA00004141"/>
    </source>
</evidence>
<reference evidence="7" key="1">
    <citation type="submission" date="2020-10" db="EMBL/GenBank/DDBJ databases">
        <authorList>
            <person name="Hahn C.J."/>
            <person name="Laso-Perez R."/>
            <person name="Vulcano F."/>
            <person name="Vaziourakis K.-M."/>
            <person name="Stokke R."/>
            <person name="Steen I.H."/>
            <person name="Teske A."/>
            <person name="Boetius A."/>
            <person name="Liebeke M."/>
            <person name="Amann R."/>
            <person name="Knittel K."/>
        </authorList>
    </citation>
    <scope>NUCLEOTIDE SEQUENCE</scope>
    <source>
        <strain evidence="7">Gfbio:e3339647-f889-4370-9287-4fb5cb688e4c:AG392J18_GoMArc1</strain>
    </source>
</reference>
<dbReference type="Proteomes" id="UP000612009">
    <property type="component" value="Unassembled WGS sequence"/>
</dbReference>
<keyword evidence="3 6" id="KW-0812">Transmembrane</keyword>
<dbReference type="PANTHER" id="PTHR30477">
    <property type="entry name" value="ABC-TRANSPORTER METAL-BINDING PROTEIN"/>
    <property type="match status" value="1"/>
</dbReference>